<dbReference type="STRING" id="1802069.A2970_01125"/>
<dbReference type="EMBL" id="MGAT01000021">
    <property type="protein sequence ID" value="OGK52536.1"/>
    <property type="molecule type" value="Genomic_DNA"/>
</dbReference>
<evidence type="ECO:0000256" key="1">
    <source>
        <dbReference type="ARBA" id="ARBA00005781"/>
    </source>
</evidence>
<organism evidence="6 7">
    <name type="scientific">Candidatus Roizmanbacteria bacterium RIFCSPLOWO2_01_FULL_44_13</name>
    <dbReference type="NCBI Taxonomy" id="1802069"/>
    <lineage>
        <taxon>Bacteria</taxon>
        <taxon>Candidatus Roizmaniibacteriota</taxon>
    </lineage>
</organism>
<evidence type="ECO:0000313" key="7">
    <source>
        <dbReference type="Proteomes" id="UP000178857"/>
    </source>
</evidence>
<evidence type="ECO:0000256" key="2">
    <source>
        <dbReference type="ARBA" id="ARBA00022980"/>
    </source>
</evidence>
<reference evidence="6 7" key="1">
    <citation type="journal article" date="2016" name="Nat. Commun.">
        <title>Thousands of microbial genomes shed light on interconnected biogeochemical processes in an aquifer system.</title>
        <authorList>
            <person name="Anantharaman K."/>
            <person name="Brown C.T."/>
            <person name="Hug L.A."/>
            <person name="Sharon I."/>
            <person name="Castelle C.J."/>
            <person name="Probst A.J."/>
            <person name="Thomas B.C."/>
            <person name="Singh A."/>
            <person name="Wilkins M.J."/>
            <person name="Karaoz U."/>
            <person name="Brodie E.L."/>
            <person name="Williams K.H."/>
            <person name="Hubbard S.S."/>
            <person name="Banfield J.F."/>
        </authorList>
    </citation>
    <scope>NUCLEOTIDE SEQUENCE [LARGE SCALE GENOMIC DNA]</scope>
</reference>
<comment type="caution">
    <text evidence="6">The sequence shown here is derived from an EMBL/GenBank/DDBJ whole genome shotgun (WGS) entry which is preliminary data.</text>
</comment>
<dbReference type="InterPro" id="IPR038657">
    <property type="entry name" value="Ribosomal_bL19_sf"/>
</dbReference>
<dbReference type="GO" id="GO:0003735">
    <property type="term" value="F:structural constituent of ribosome"/>
    <property type="evidence" value="ECO:0007669"/>
    <property type="project" value="InterPro"/>
</dbReference>
<feature type="compositionally biased region" description="Basic residues" evidence="5">
    <location>
        <begin position="108"/>
        <end position="118"/>
    </location>
</feature>
<dbReference type="GO" id="GO:0022625">
    <property type="term" value="C:cytosolic large ribosomal subunit"/>
    <property type="evidence" value="ECO:0007669"/>
    <property type="project" value="TreeGrafter"/>
</dbReference>
<proteinExistence type="inferred from homology"/>
<dbReference type="GO" id="GO:0006412">
    <property type="term" value="P:translation"/>
    <property type="evidence" value="ECO:0007669"/>
    <property type="project" value="InterPro"/>
</dbReference>
<dbReference type="InterPro" id="IPR001857">
    <property type="entry name" value="Ribosomal_bL19"/>
</dbReference>
<dbReference type="Proteomes" id="UP000178857">
    <property type="component" value="Unassembled WGS sequence"/>
</dbReference>
<dbReference type="Gene3D" id="2.30.30.790">
    <property type="match status" value="1"/>
</dbReference>
<keyword evidence="2" id="KW-0689">Ribosomal protein</keyword>
<dbReference type="PANTHER" id="PTHR15680:SF9">
    <property type="entry name" value="LARGE RIBOSOMAL SUBUNIT PROTEIN BL19M"/>
    <property type="match status" value="1"/>
</dbReference>
<comment type="function">
    <text evidence="4">This protein is located at the 30S-50S ribosomal subunit interface and may play a role in the structure and function of the aminoacyl-tRNA binding site.</text>
</comment>
<dbReference type="InterPro" id="IPR008991">
    <property type="entry name" value="Translation_prot_SH3-like_sf"/>
</dbReference>
<keyword evidence="3 4" id="KW-0687">Ribonucleoprotein</keyword>
<sequence>MANSFLFNEKQFRVGDTIAVNYKIKEGDKERLQLFSGILIKIKGSSPETRMITVRKISRSGTGIERIIPLSSPYIESITLSKKSHSTKAKLYFIRKLSSQDLKSKLYQTKKKAVHKSKPKEAKKNEPLPKKNG</sequence>
<feature type="compositionally biased region" description="Basic and acidic residues" evidence="5">
    <location>
        <begin position="119"/>
        <end position="133"/>
    </location>
</feature>
<gene>
    <name evidence="6" type="ORF">A2970_01125</name>
</gene>
<evidence type="ECO:0000313" key="6">
    <source>
        <dbReference type="EMBL" id="OGK52536.1"/>
    </source>
</evidence>
<name>A0A1F7JAD4_9BACT</name>
<feature type="region of interest" description="Disordered" evidence="5">
    <location>
        <begin position="108"/>
        <end position="133"/>
    </location>
</feature>
<evidence type="ECO:0000256" key="4">
    <source>
        <dbReference type="RuleBase" id="RU000559"/>
    </source>
</evidence>
<dbReference type="PANTHER" id="PTHR15680">
    <property type="entry name" value="RIBOSOMAL PROTEIN L19"/>
    <property type="match status" value="1"/>
</dbReference>
<comment type="similarity">
    <text evidence="1 4">Belongs to the bacterial ribosomal protein bL19 family.</text>
</comment>
<dbReference type="PRINTS" id="PR00061">
    <property type="entry name" value="RIBOSOMALL19"/>
</dbReference>
<dbReference type="SUPFAM" id="SSF50104">
    <property type="entry name" value="Translation proteins SH3-like domain"/>
    <property type="match status" value="1"/>
</dbReference>
<dbReference type="Pfam" id="PF01245">
    <property type="entry name" value="Ribosomal_L19"/>
    <property type="match status" value="1"/>
</dbReference>
<evidence type="ECO:0000256" key="3">
    <source>
        <dbReference type="ARBA" id="ARBA00023274"/>
    </source>
</evidence>
<accession>A0A1F7JAD4</accession>
<protein>
    <recommendedName>
        <fullName evidence="4">50S ribosomal protein L19</fullName>
    </recommendedName>
</protein>
<dbReference type="AlphaFoldDB" id="A0A1F7JAD4"/>
<evidence type="ECO:0000256" key="5">
    <source>
        <dbReference type="SAM" id="MobiDB-lite"/>
    </source>
</evidence>